<dbReference type="PANTHER" id="PTHR31900:SF34">
    <property type="entry name" value="EMB|CAB62440.1-RELATED"/>
    <property type="match status" value="1"/>
</dbReference>
<evidence type="ECO:0000256" key="2">
    <source>
        <dbReference type="PROSITE-ProRule" id="PRU00708"/>
    </source>
</evidence>
<comment type="caution">
    <text evidence="4">The sequence shown here is derived from an EMBL/GenBank/DDBJ whole genome shotgun (WGS) entry which is preliminary data.</text>
</comment>
<sequence>MKLKVSIREEEEAKRGIERFGKPRVSLKKKKKQREGLYLERDRNKVLWNSMIFGNLKNEKLDERVCLFGQMVRYAVVPTEFTYLRILNACGKLGDCSRGQVIHARVIVLHSCGDTKNGFNVFNKIESLNLVSWNSMISGYARNGEGEDAMNMLIQLVGMSTSKPDEYTFVAVISTTGAIPEFLMGNLFTLGMRRRKDLDDSVMLYSIEKPRPDGKFLTPKERQAIFGDFVERCFNLRTDAHPMEIFRLRISGNYDSSRVSAWISSAVRASVGEMLIISKETELSLSSCETLVVLKVSCYRIAFHVHPTILCFPRLKVLHLCCVFPMHDDACIERALLGSPVLEELKIEMEGRSRKRLMMQFLPADDHLEEVDLPVHRILTIETPNIKLLKFADFASEELRISQWVQSLVEATVSQGRVTVLTKEPGDYADMVVGFFERISDVENLVLSDLAMKTLKDADKLGLPTFWDLTRLELKLDYDTETSHQWRDPGINLLPHCLPSCLEVIELKDFTGQSEEMKMVEYFLRNAEVLMKMAIRYEKGIDNSKEVVVERLSNCRKGSKHAYQIEFLP</sequence>
<dbReference type="PROSITE" id="PS51375">
    <property type="entry name" value="PPR"/>
    <property type="match status" value="2"/>
</dbReference>
<proteinExistence type="predicted"/>
<dbReference type="Gene3D" id="1.25.40.10">
    <property type="entry name" value="Tetratricopeptide repeat domain"/>
    <property type="match status" value="2"/>
</dbReference>
<organism evidence="4 5">
    <name type="scientific">Dovyalis caffra</name>
    <dbReference type="NCBI Taxonomy" id="77055"/>
    <lineage>
        <taxon>Eukaryota</taxon>
        <taxon>Viridiplantae</taxon>
        <taxon>Streptophyta</taxon>
        <taxon>Embryophyta</taxon>
        <taxon>Tracheophyta</taxon>
        <taxon>Spermatophyta</taxon>
        <taxon>Magnoliopsida</taxon>
        <taxon>eudicotyledons</taxon>
        <taxon>Gunneridae</taxon>
        <taxon>Pentapetalae</taxon>
        <taxon>rosids</taxon>
        <taxon>fabids</taxon>
        <taxon>Malpighiales</taxon>
        <taxon>Salicaceae</taxon>
        <taxon>Flacourtieae</taxon>
        <taxon>Dovyalis</taxon>
    </lineage>
</organism>
<dbReference type="PANTHER" id="PTHR31900">
    <property type="entry name" value="F-BOX/RNI SUPERFAMILY PROTEIN-RELATED"/>
    <property type="match status" value="1"/>
</dbReference>
<gene>
    <name evidence="4" type="ORF">DCAF_LOCUS5330</name>
</gene>
<evidence type="ECO:0000313" key="5">
    <source>
        <dbReference type="Proteomes" id="UP001314170"/>
    </source>
</evidence>
<dbReference type="NCBIfam" id="TIGR00756">
    <property type="entry name" value="PPR"/>
    <property type="match status" value="1"/>
</dbReference>
<dbReference type="AlphaFoldDB" id="A0AAV1R3K8"/>
<dbReference type="InterPro" id="IPR011990">
    <property type="entry name" value="TPR-like_helical_dom_sf"/>
</dbReference>
<dbReference type="InterPro" id="IPR055411">
    <property type="entry name" value="LRR_FXL15/At3g58940/PEG3-like"/>
</dbReference>
<dbReference type="Proteomes" id="UP001314170">
    <property type="component" value="Unassembled WGS sequence"/>
</dbReference>
<accession>A0AAV1R3K8</accession>
<name>A0AAV1R3K8_9ROSI</name>
<dbReference type="InterPro" id="IPR006566">
    <property type="entry name" value="FBD"/>
</dbReference>
<dbReference type="Pfam" id="PF08387">
    <property type="entry name" value="FBD"/>
    <property type="match status" value="1"/>
</dbReference>
<feature type="repeat" description="PPR" evidence="2">
    <location>
        <begin position="129"/>
        <end position="163"/>
    </location>
</feature>
<feature type="domain" description="FBD" evidence="3">
    <location>
        <begin position="496"/>
        <end position="568"/>
    </location>
</feature>
<keyword evidence="5" id="KW-1185">Reference proteome</keyword>
<feature type="repeat" description="PPR" evidence="2">
    <location>
        <begin position="44"/>
        <end position="78"/>
    </location>
</feature>
<dbReference type="InterPro" id="IPR002885">
    <property type="entry name" value="PPR_rpt"/>
</dbReference>
<evidence type="ECO:0000259" key="3">
    <source>
        <dbReference type="SMART" id="SM00579"/>
    </source>
</evidence>
<dbReference type="EMBL" id="CAWUPB010000857">
    <property type="protein sequence ID" value="CAK7327615.1"/>
    <property type="molecule type" value="Genomic_DNA"/>
</dbReference>
<protein>
    <recommendedName>
        <fullName evidence="3">FBD domain-containing protein</fullName>
    </recommendedName>
</protein>
<dbReference type="Pfam" id="PF24758">
    <property type="entry name" value="LRR_At5g56370"/>
    <property type="match status" value="1"/>
</dbReference>
<dbReference type="InterPro" id="IPR050232">
    <property type="entry name" value="FBL13/AtMIF1-like"/>
</dbReference>
<keyword evidence="1" id="KW-0677">Repeat</keyword>
<evidence type="ECO:0000256" key="1">
    <source>
        <dbReference type="ARBA" id="ARBA00022737"/>
    </source>
</evidence>
<dbReference type="Pfam" id="PF01535">
    <property type="entry name" value="PPR"/>
    <property type="match status" value="2"/>
</dbReference>
<evidence type="ECO:0000313" key="4">
    <source>
        <dbReference type="EMBL" id="CAK7327615.1"/>
    </source>
</evidence>
<reference evidence="4 5" key="1">
    <citation type="submission" date="2024-01" db="EMBL/GenBank/DDBJ databases">
        <authorList>
            <person name="Waweru B."/>
        </authorList>
    </citation>
    <scope>NUCLEOTIDE SEQUENCE [LARGE SCALE GENOMIC DNA]</scope>
</reference>
<dbReference type="SMART" id="SM00579">
    <property type="entry name" value="FBD"/>
    <property type="match status" value="1"/>
</dbReference>